<dbReference type="GO" id="GO:0000917">
    <property type="term" value="P:division septum assembly"/>
    <property type="evidence" value="ECO:0007669"/>
    <property type="project" value="UniProtKB-KW"/>
</dbReference>
<dbReference type="PANTHER" id="PTHR34981:SF1">
    <property type="entry name" value="CELL DIVISION PROTEIN ZAPA"/>
    <property type="match status" value="1"/>
</dbReference>
<evidence type="ECO:0000256" key="5">
    <source>
        <dbReference type="ARBA" id="ARBA00023210"/>
    </source>
</evidence>
<dbReference type="InterPro" id="IPR042233">
    <property type="entry name" value="Cell_div_ZapA_N"/>
</dbReference>
<comment type="subcellular location">
    <subcellularLocation>
        <location evidence="1">Cytoplasm</location>
    </subcellularLocation>
</comment>
<name>A0AB33VG63_RALSU</name>
<feature type="region of interest" description="Disordered" evidence="10">
    <location>
        <begin position="1"/>
        <end position="56"/>
    </location>
</feature>
<evidence type="ECO:0000256" key="6">
    <source>
        <dbReference type="ARBA" id="ARBA00023306"/>
    </source>
</evidence>
<dbReference type="GO" id="GO:0032153">
    <property type="term" value="C:cell division site"/>
    <property type="evidence" value="ECO:0007669"/>
    <property type="project" value="TreeGrafter"/>
</dbReference>
<keyword evidence="3" id="KW-0963">Cytoplasm</keyword>
<evidence type="ECO:0000256" key="3">
    <source>
        <dbReference type="ARBA" id="ARBA00022490"/>
    </source>
</evidence>
<keyword evidence="4" id="KW-0132">Cell division</keyword>
<comment type="function">
    <text evidence="7">Activator of cell division through the inhibition of FtsZ GTPase activity, therefore promoting FtsZ assembly into bundles of protofilaments necessary for the formation of the division Z ring. It is recruited early at mid-cell but it is not essential for cell division.</text>
</comment>
<dbReference type="EMBL" id="AAKL01000010">
    <property type="protein sequence ID" value="EAP73780.1"/>
    <property type="molecule type" value="Genomic_DNA"/>
</dbReference>
<dbReference type="GO" id="GO:0000921">
    <property type="term" value="P:septin ring assembly"/>
    <property type="evidence" value="ECO:0007669"/>
    <property type="project" value="TreeGrafter"/>
</dbReference>
<feature type="compositionally biased region" description="Low complexity" evidence="10">
    <location>
        <begin position="34"/>
        <end position="44"/>
    </location>
</feature>
<dbReference type="Proteomes" id="UP000005933">
    <property type="component" value="Unassembled WGS sequence"/>
</dbReference>
<dbReference type="Gene3D" id="1.20.5.50">
    <property type="match status" value="1"/>
</dbReference>
<dbReference type="PANTHER" id="PTHR34981">
    <property type="entry name" value="CELL DIVISION PROTEIN ZAPA"/>
    <property type="match status" value="1"/>
</dbReference>
<keyword evidence="6" id="KW-0131">Cell cycle</keyword>
<keyword evidence="5" id="KW-0717">Septation</keyword>
<evidence type="ECO:0000256" key="8">
    <source>
        <dbReference type="ARBA" id="ARBA00026068"/>
    </source>
</evidence>
<evidence type="ECO:0000256" key="9">
    <source>
        <dbReference type="ARBA" id="ARBA00033158"/>
    </source>
</evidence>
<dbReference type="GO" id="GO:0043093">
    <property type="term" value="P:FtsZ-dependent cytokinesis"/>
    <property type="evidence" value="ECO:0007669"/>
    <property type="project" value="TreeGrafter"/>
</dbReference>
<dbReference type="AlphaFoldDB" id="A0AB33VG63"/>
<evidence type="ECO:0000256" key="7">
    <source>
        <dbReference type="ARBA" id="ARBA00024910"/>
    </source>
</evidence>
<comment type="caution">
    <text evidence="11">The sequence shown here is derived from an EMBL/GenBank/DDBJ whole genome shotgun (WGS) entry which is preliminary data.</text>
</comment>
<sequence>MPWWPTAACSMPRSRKRSCVSSRFSTSCRPAPTPVSSTSSARPQANPPPPRIRRPRMSSKQIEVNIAGQAYKFAVSTDNEAALREAAAMVDTQMMRIRNGTATKGIERVAVMAAISIASDLLAIQRQAAADAALPIDAIRAKLSELNARADEALRQYGEVA</sequence>
<gene>
    <name evidence="11" type="ORF">RRSL_03609</name>
</gene>
<evidence type="ECO:0000256" key="4">
    <source>
        <dbReference type="ARBA" id="ARBA00022618"/>
    </source>
</evidence>
<dbReference type="GO" id="GO:0005829">
    <property type="term" value="C:cytosol"/>
    <property type="evidence" value="ECO:0007669"/>
    <property type="project" value="TreeGrafter"/>
</dbReference>
<proteinExistence type="predicted"/>
<dbReference type="InterPro" id="IPR036192">
    <property type="entry name" value="Cell_div_ZapA-like_sf"/>
</dbReference>
<accession>A0AB33VG63</accession>
<evidence type="ECO:0000256" key="10">
    <source>
        <dbReference type="SAM" id="MobiDB-lite"/>
    </source>
</evidence>
<organism evidence="11 12">
    <name type="scientific">Ralstonia solanacearum (strain UW551)</name>
    <dbReference type="NCBI Taxonomy" id="342110"/>
    <lineage>
        <taxon>Bacteria</taxon>
        <taxon>Pseudomonadati</taxon>
        <taxon>Pseudomonadota</taxon>
        <taxon>Betaproteobacteria</taxon>
        <taxon>Burkholderiales</taxon>
        <taxon>Burkholderiaceae</taxon>
        <taxon>Ralstonia</taxon>
        <taxon>Ralstonia solanacearum species complex</taxon>
    </lineage>
</organism>
<feature type="compositionally biased region" description="Polar residues" evidence="10">
    <location>
        <begin position="19"/>
        <end position="28"/>
    </location>
</feature>
<evidence type="ECO:0000256" key="1">
    <source>
        <dbReference type="ARBA" id="ARBA00004496"/>
    </source>
</evidence>
<evidence type="ECO:0000313" key="11">
    <source>
        <dbReference type="EMBL" id="EAP73780.1"/>
    </source>
</evidence>
<reference evidence="11 12" key="1">
    <citation type="journal article" date="2006" name="Mol. Plant Microbe Interact.">
        <title>Identification of open reading frames unique to a select agent: Ralstonia solanacearum race 3 biovar 2.</title>
        <authorList>
            <person name="Gabriel D.W."/>
            <person name="Allen C."/>
            <person name="Schell M."/>
            <person name="Denny T.P."/>
            <person name="Greenberg J.T."/>
            <person name="Duan Y.P."/>
            <person name="Flores-Cruz Z."/>
            <person name="Huang Q."/>
            <person name="Clifford J.M."/>
            <person name="Presting G."/>
            <person name="Gonzalez E.T."/>
            <person name="Reddy J."/>
            <person name="Elphinstone J."/>
            <person name="Swanson J."/>
            <person name="Yao J."/>
            <person name="Mulholland V."/>
            <person name="Liu L."/>
            <person name="Farmerie W."/>
            <person name="Patnaikuni M."/>
            <person name="Balogh B."/>
            <person name="Norman D."/>
            <person name="Alvarez A."/>
            <person name="Castillo J.A."/>
            <person name="Jones J."/>
            <person name="Saddler G."/>
            <person name="Walunas T."/>
            <person name="Zhukov A."/>
            <person name="Mikhailova N."/>
        </authorList>
    </citation>
    <scope>NUCLEOTIDE SEQUENCE [LARGE SCALE GENOMIC DNA]</scope>
    <source>
        <strain evidence="11 12">UW551</strain>
    </source>
</reference>
<dbReference type="GO" id="GO:0030428">
    <property type="term" value="C:cell septum"/>
    <property type="evidence" value="ECO:0007669"/>
    <property type="project" value="TreeGrafter"/>
</dbReference>
<dbReference type="SUPFAM" id="SSF102829">
    <property type="entry name" value="Cell division protein ZapA-like"/>
    <property type="match status" value="1"/>
</dbReference>
<comment type="subunit">
    <text evidence="8">Homodimer. Interacts with FtsZ.</text>
</comment>
<dbReference type="Pfam" id="PF05164">
    <property type="entry name" value="ZapA"/>
    <property type="match status" value="1"/>
</dbReference>
<dbReference type="Gene3D" id="3.30.160.880">
    <property type="entry name" value="Cell division protein ZapA protomer, N-terminal domain"/>
    <property type="match status" value="1"/>
</dbReference>
<evidence type="ECO:0000256" key="2">
    <source>
        <dbReference type="ARBA" id="ARBA00015195"/>
    </source>
</evidence>
<evidence type="ECO:0000313" key="12">
    <source>
        <dbReference type="Proteomes" id="UP000005933"/>
    </source>
</evidence>
<protein>
    <recommendedName>
        <fullName evidence="2">Cell division protein ZapA</fullName>
    </recommendedName>
    <alternativeName>
        <fullName evidence="9">Z ring-associated protein ZapA</fullName>
    </alternativeName>
</protein>
<dbReference type="InterPro" id="IPR007838">
    <property type="entry name" value="Cell_div_ZapA-like"/>
</dbReference>